<evidence type="ECO:0000256" key="2">
    <source>
        <dbReference type="ARBA" id="ARBA00002147"/>
    </source>
</evidence>
<comment type="catalytic activity">
    <reaction evidence="1 7">
        <text>an N-acyl-D-glucosamine 6-phosphate = an N-acyl-D-mannosamine 6-phosphate</text>
        <dbReference type="Rhea" id="RHEA:23932"/>
        <dbReference type="ChEBI" id="CHEBI:57599"/>
        <dbReference type="ChEBI" id="CHEBI:57666"/>
        <dbReference type="EC" id="5.1.3.9"/>
    </reaction>
</comment>
<comment type="function">
    <text evidence="2 7">Converts N-acetylmannosamine-6-phosphate (ManNAc-6-P) to N-acetylglucosamine-6-phosphate (GlcNAc-6-P).</text>
</comment>
<evidence type="ECO:0000256" key="1">
    <source>
        <dbReference type="ARBA" id="ARBA00000056"/>
    </source>
</evidence>
<dbReference type="CDD" id="cd04729">
    <property type="entry name" value="NanE"/>
    <property type="match status" value="1"/>
</dbReference>
<dbReference type="InterPro" id="IPR013785">
    <property type="entry name" value="Aldolase_TIM"/>
</dbReference>
<dbReference type="GO" id="GO:0047465">
    <property type="term" value="F:N-acylglucosamine-6-phosphate 2-epimerase activity"/>
    <property type="evidence" value="ECO:0007669"/>
    <property type="project" value="UniProtKB-EC"/>
</dbReference>
<gene>
    <name evidence="7" type="primary">nanE</name>
    <name evidence="8" type="ORF">AOC36_10715</name>
</gene>
<evidence type="ECO:0000313" key="9">
    <source>
        <dbReference type="Proteomes" id="UP000063781"/>
    </source>
</evidence>
<proteinExistence type="inferred from homology"/>
<evidence type="ECO:0000256" key="5">
    <source>
        <dbReference type="ARBA" id="ARBA00023235"/>
    </source>
</evidence>
<protein>
    <recommendedName>
        <fullName evidence="7">Putative N-acetylmannosamine-6-phosphate 2-epimerase</fullName>
        <ecNumber evidence="7">5.1.3.9</ecNumber>
    </recommendedName>
    <alternativeName>
        <fullName evidence="7">ManNAc-6-P epimerase</fullName>
    </alternativeName>
</protein>
<dbReference type="Pfam" id="PF04131">
    <property type="entry name" value="NanE"/>
    <property type="match status" value="1"/>
</dbReference>
<comment type="similarity">
    <text evidence="4 7">Belongs to the NanE family.</text>
</comment>
<dbReference type="GO" id="GO:0005829">
    <property type="term" value="C:cytosol"/>
    <property type="evidence" value="ECO:0007669"/>
    <property type="project" value="TreeGrafter"/>
</dbReference>
<evidence type="ECO:0000256" key="3">
    <source>
        <dbReference type="ARBA" id="ARBA00005081"/>
    </source>
</evidence>
<dbReference type="GO" id="GO:0019262">
    <property type="term" value="P:N-acetylneuraminate catabolic process"/>
    <property type="evidence" value="ECO:0007669"/>
    <property type="project" value="UniProtKB-UniRule"/>
</dbReference>
<keyword evidence="6 7" id="KW-0119">Carbohydrate metabolism</keyword>
<evidence type="ECO:0000313" key="8">
    <source>
        <dbReference type="EMBL" id="AMC94426.1"/>
    </source>
</evidence>
<dbReference type="UniPathway" id="UPA00629">
    <property type="reaction ID" value="UER00682"/>
</dbReference>
<dbReference type="KEGG" id="erl:AOC36_10715"/>
<dbReference type="EMBL" id="CP013213">
    <property type="protein sequence ID" value="AMC94426.1"/>
    <property type="molecule type" value="Genomic_DNA"/>
</dbReference>
<dbReference type="NCBIfam" id="NF002231">
    <property type="entry name" value="PRK01130.1"/>
    <property type="match status" value="1"/>
</dbReference>
<dbReference type="InterPro" id="IPR007260">
    <property type="entry name" value="NanE"/>
</dbReference>
<evidence type="ECO:0000256" key="4">
    <source>
        <dbReference type="ARBA" id="ARBA00007439"/>
    </source>
</evidence>
<evidence type="ECO:0000256" key="7">
    <source>
        <dbReference type="HAMAP-Rule" id="MF_01235"/>
    </source>
</evidence>
<dbReference type="STRING" id="1514105.AOC36_10715"/>
<name>A0A109UHL6_9FIRM</name>
<dbReference type="HAMAP" id="MF_01235">
    <property type="entry name" value="ManNAc6P_epimer"/>
    <property type="match status" value="1"/>
</dbReference>
<dbReference type="Gene3D" id="3.20.20.70">
    <property type="entry name" value="Aldolase class I"/>
    <property type="match status" value="1"/>
</dbReference>
<evidence type="ECO:0000256" key="6">
    <source>
        <dbReference type="ARBA" id="ARBA00023277"/>
    </source>
</evidence>
<dbReference type="Proteomes" id="UP000063781">
    <property type="component" value="Chromosome"/>
</dbReference>
<accession>A0A109UHL6</accession>
<dbReference type="GO" id="GO:0006053">
    <property type="term" value="P:N-acetylmannosamine catabolic process"/>
    <property type="evidence" value="ECO:0007669"/>
    <property type="project" value="TreeGrafter"/>
</dbReference>
<dbReference type="InterPro" id="IPR011060">
    <property type="entry name" value="RibuloseP-bd_barrel"/>
</dbReference>
<dbReference type="GO" id="GO:0005975">
    <property type="term" value="P:carbohydrate metabolic process"/>
    <property type="evidence" value="ECO:0007669"/>
    <property type="project" value="UniProtKB-UniRule"/>
</dbReference>
<dbReference type="PANTHER" id="PTHR36204:SF1">
    <property type="entry name" value="N-ACETYLMANNOSAMINE-6-PHOSPHATE 2-EPIMERASE-RELATED"/>
    <property type="match status" value="1"/>
</dbReference>
<keyword evidence="9" id="KW-1185">Reference proteome</keyword>
<dbReference type="EC" id="5.1.3.9" evidence="7"/>
<dbReference type="RefSeq" id="WP_067634149.1">
    <property type="nucleotide sequence ID" value="NZ_CP013213.1"/>
</dbReference>
<organism evidence="8 9">
    <name type="scientific">Erysipelothrix larvae</name>
    <dbReference type="NCBI Taxonomy" id="1514105"/>
    <lineage>
        <taxon>Bacteria</taxon>
        <taxon>Bacillati</taxon>
        <taxon>Bacillota</taxon>
        <taxon>Erysipelotrichia</taxon>
        <taxon>Erysipelotrichales</taxon>
        <taxon>Erysipelotrichaceae</taxon>
        <taxon>Erysipelothrix</taxon>
    </lineage>
</organism>
<dbReference type="PANTHER" id="PTHR36204">
    <property type="entry name" value="N-ACETYLMANNOSAMINE-6-PHOSPHATE 2-EPIMERASE-RELATED"/>
    <property type="match status" value="1"/>
</dbReference>
<reference evidence="8 9" key="1">
    <citation type="submission" date="2015-10" db="EMBL/GenBank/DDBJ databases">
        <title>Erysipelothrix larvae sp. LV19 isolated from the larval gut of the rhinoceros beetle, Trypoxylus dichotomus.</title>
        <authorList>
            <person name="Lim S."/>
            <person name="Kim B.-C."/>
        </authorList>
    </citation>
    <scope>NUCLEOTIDE SEQUENCE [LARGE SCALE GENOMIC DNA]</scope>
    <source>
        <strain evidence="8 9">LV19</strain>
    </source>
</reference>
<dbReference type="SUPFAM" id="SSF51366">
    <property type="entry name" value="Ribulose-phoshate binding barrel"/>
    <property type="match status" value="1"/>
</dbReference>
<keyword evidence="5 7" id="KW-0413">Isomerase</keyword>
<sequence>MTHKDILLNKIAGNLIVSCQARPGWAMYGPNIMAAFAVAAQEGGAVAIRATGKENIQAIKNKVSLPILGINKIFNPDYPVYITPTYESAKEILDIGIEIIALDATDRARPNNETFESIVEKIRLNYPDTLIMGEVSTLEEAKSILNLDIDLISTTLSGYTQESEDVHGVNFKLIETIKKITDIPVIAEGKIESPEEAVMALQSGAFAVVVGTSITRPEIITSRYANSLKRMKG</sequence>
<comment type="pathway">
    <text evidence="3 7">Amino-sugar metabolism; N-acetylneuraminate degradation; D-fructose 6-phosphate from N-acetylneuraminate: step 3/5.</text>
</comment>
<dbReference type="OrthoDB" id="9781704at2"/>
<dbReference type="AlphaFoldDB" id="A0A109UHL6"/>